<keyword evidence="2" id="KW-0812">Transmembrane</keyword>
<evidence type="ECO:0000256" key="1">
    <source>
        <dbReference type="SAM" id="MobiDB-lite"/>
    </source>
</evidence>
<dbReference type="Proteomes" id="UP000266673">
    <property type="component" value="Unassembled WGS sequence"/>
</dbReference>
<feature type="compositionally biased region" description="Acidic residues" evidence="1">
    <location>
        <begin position="1"/>
        <end position="10"/>
    </location>
</feature>
<keyword evidence="2" id="KW-0472">Membrane</keyword>
<proteinExistence type="predicted"/>
<feature type="transmembrane region" description="Helical" evidence="2">
    <location>
        <begin position="52"/>
        <end position="71"/>
    </location>
</feature>
<sequence length="174" mass="20048">MDDSNDEEQAPEWTTPTMKNKHWNGRLQRQEPKNQKKISLLVLRRWSRPFRCLFFIVGVTGTCLVVFQFTMDLVLGYHLEWELSGEVVSGDTDKSKEPGKWKPIWKVPSKEVATIFDSTTRTRISETGAGELDNMTFRGEGPPIWLLESYRRKRTYVLELGTRGKKTIVAPNTG</sequence>
<dbReference type="OrthoDB" id="2489139at2759"/>
<dbReference type="AlphaFoldDB" id="A0A397VT91"/>
<keyword evidence="2" id="KW-1133">Transmembrane helix</keyword>
<gene>
    <name evidence="3" type="ORF">C2G38_2165099</name>
</gene>
<reference evidence="3 4" key="1">
    <citation type="submission" date="2018-06" db="EMBL/GenBank/DDBJ databases">
        <title>Comparative genomics reveals the genomic features of Rhizophagus irregularis, R. cerebriforme, R. diaphanum and Gigaspora rosea, and their symbiotic lifestyle signature.</title>
        <authorList>
            <person name="Morin E."/>
            <person name="San Clemente H."/>
            <person name="Chen E.C.H."/>
            <person name="De La Providencia I."/>
            <person name="Hainaut M."/>
            <person name="Kuo A."/>
            <person name="Kohler A."/>
            <person name="Murat C."/>
            <person name="Tang N."/>
            <person name="Roy S."/>
            <person name="Loubradou J."/>
            <person name="Henrissat B."/>
            <person name="Grigoriev I.V."/>
            <person name="Corradi N."/>
            <person name="Roux C."/>
            <person name="Martin F.M."/>
        </authorList>
    </citation>
    <scope>NUCLEOTIDE SEQUENCE [LARGE SCALE GENOMIC DNA]</scope>
    <source>
        <strain evidence="3 4">DAOM 194757</strain>
    </source>
</reference>
<accession>A0A397VT91</accession>
<protein>
    <submittedName>
        <fullName evidence="3">Uncharacterized protein</fullName>
    </submittedName>
</protein>
<organism evidence="3 4">
    <name type="scientific">Gigaspora rosea</name>
    <dbReference type="NCBI Taxonomy" id="44941"/>
    <lineage>
        <taxon>Eukaryota</taxon>
        <taxon>Fungi</taxon>
        <taxon>Fungi incertae sedis</taxon>
        <taxon>Mucoromycota</taxon>
        <taxon>Glomeromycotina</taxon>
        <taxon>Glomeromycetes</taxon>
        <taxon>Diversisporales</taxon>
        <taxon>Gigasporaceae</taxon>
        <taxon>Gigaspora</taxon>
    </lineage>
</organism>
<dbReference type="EMBL" id="QKWP01000162">
    <property type="protein sequence ID" value="RIB25774.1"/>
    <property type="molecule type" value="Genomic_DNA"/>
</dbReference>
<evidence type="ECO:0000256" key="2">
    <source>
        <dbReference type="SAM" id="Phobius"/>
    </source>
</evidence>
<keyword evidence="4" id="KW-1185">Reference proteome</keyword>
<evidence type="ECO:0000313" key="4">
    <source>
        <dbReference type="Proteomes" id="UP000266673"/>
    </source>
</evidence>
<name>A0A397VT91_9GLOM</name>
<comment type="caution">
    <text evidence="3">The sequence shown here is derived from an EMBL/GenBank/DDBJ whole genome shotgun (WGS) entry which is preliminary data.</text>
</comment>
<feature type="region of interest" description="Disordered" evidence="1">
    <location>
        <begin position="1"/>
        <end position="20"/>
    </location>
</feature>
<evidence type="ECO:0000313" key="3">
    <source>
        <dbReference type="EMBL" id="RIB25774.1"/>
    </source>
</evidence>